<evidence type="ECO:0000256" key="2">
    <source>
        <dbReference type="SAM" id="Phobius"/>
    </source>
</evidence>
<dbReference type="EMBL" id="JBCAWK010000001">
    <property type="protein sequence ID" value="KAK8869941.1"/>
    <property type="molecule type" value="Genomic_DNA"/>
</dbReference>
<keyword evidence="2" id="KW-1133">Transmembrane helix</keyword>
<comment type="caution">
    <text evidence="3">The sequence shown here is derived from an EMBL/GenBank/DDBJ whole genome shotgun (WGS) entry which is preliminary data.</text>
</comment>
<evidence type="ECO:0000313" key="4">
    <source>
        <dbReference type="Proteomes" id="UP001388673"/>
    </source>
</evidence>
<evidence type="ECO:0000313" key="3">
    <source>
        <dbReference type="EMBL" id="KAK8869941.1"/>
    </source>
</evidence>
<accession>A0AAW0Z8F4</accession>
<feature type="region of interest" description="Disordered" evidence="1">
    <location>
        <begin position="46"/>
        <end position="102"/>
    </location>
</feature>
<evidence type="ECO:0008006" key="5">
    <source>
        <dbReference type="Google" id="ProtNLM"/>
    </source>
</evidence>
<dbReference type="RefSeq" id="XP_066806187.1">
    <property type="nucleotide sequence ID" value="XM_066943645.1"/>
</dbReference>
<organism evidence="3 4">
    <name type="scientific">Kwoniella newhampshirensis</name>
    <dbReference type="NCBI Taxonomy" id="1651941"/>
    <lineage>
        <taxon>Eukaryota</taxon>
        <taxon>Fungi</taxon>
        <taxon>Dikarya</taxon>
        <taxon>Basidiomycota</taxon>
        <taxon>Agaricomycotina</taxon>
        <taxon>Tremellomycetes</taxon>
        <taxon>Tremellales</taxon>
        <taxon>Cryptococcaceae</taxon>
        <taxon>Kwoniella</taxon>
    </lineage>
</organism>
<keyword evidence="2" id="KW-0812">Transmembrane</keyword>
<evidence type="ECO:0000256" key="1">
    <source>
        <dbReference type="SAM" id="MobiDB-lite"/>
    </source>
</evidence>
<reference evidence="3 4" key="1">
    <citation type="journal article" date="2024" name="bioRxiv">
        <title>Comparative genomics of Cryptococcus and Kwoniella reveals pathogenesis evolution and contrasting karyotype dynamics via intercentromeric recombination or chromosome fusion.</title>
        <authorList>
            <person name="Coelho M.A."/>
            <person name="David-Palma M."/>
            <person name="Shea T."/>
            <person name="Bowers K."/>
            <person name="McGinley-Smith S."/>
            <person name="Mohammad A.W."/>
            <person name="Gnirke A."/>
            <person name="Yurkov A.M."/>
            <person name="Nowrousian M."/>
            <person name="Sun S."/>
            <person name="Cuomo C.A."/>
            <person name="Heitman J."/>
        </authorList>
    </citation>
    <scope>NUCLEOTIDE SEQUENCE [LARGE SCALE GENOMIC DNA]</scope>
    <source>
        <strain evidence="3 4">CBS 13917</strain>
    </source>
</reference>
<keyword evidence="2" id="KW-0472">Membrane</keyword>
<dbReference type="KEGG" id="kne:92177769"/>
<dbReference type="Proteomes" id="UP001388673">
    <property type="component" value="Unassembled WGS sequence"/>
</dbReference>
<dbReference type="GeneID" id="92177769"/>
<dbReference type="AlphaFoldDB" id="A0AAW0Z8F4"/>
<feature type="compositionally biased region" description="Pro residues" evidence="1">
    <location>
        <begin position="56"/>
        <end position="80"/>
    </location>
</feature>
<protein>
    <recommendedName>
        <fullName evidence="5">Mitochondrial protein</fullName>
    </recommendedName>
</protein>
<feature type="transmembrane region" description="Helical" evidence="2">
    <location>
        <begin position="175"/>
        <end position="193"/>
    </location>
</feature>
<gene>
    <name evidence="3" type="ORF">IAR55_000509</name>
</gene>
<keyword evidence="4" id="KW-1185">Reference proteome</keyword>
<name>A0AAW0Z8F4_9TREE</name>
<sequence length="322" mass="35774">MIGLALIKTPGTAGRISVLISAGPSSSSQQRAVIRYIHSCVRRNAKGSTKSKPFFPLDPFPRQPPPPRPTPVPLTSPWPWRPLSSPESSRTGRKTNTATQTAVGVGGAEERVIYARSLPASPRRNLFLACSMAWFGILFYLMPDKPRMPDWWSVEDVGYATRVWGTINNHLLIEAPPYLAVIGGGVALYRVFLTTRRVTRLSLIRIPHSASSPTGGEGKEEIYLRMMTGRQALLGRLAKPRDFQLGDLTVAAVPGRSGKGFLSLVVADGARRSWTEERPYYMDFRDTRFLNETQEEVVVSLNRLENVFGKVDLNVELGKKKR</sequence>
<feature type="transmembrane region" description="Helical" evidence="2">
    <location>
        <begin position="126"/>
        <end position="143"/>
    </location>
</feature>
<feature type="compositionally biased region" description="Polar residues" evidence="1">
    <location>
        <begin position="85"/>
        <end position="102"/>
    </location>
</feature>
<proteinExistence type="predicted"/>